<evidence type="ECO:0000313" key="4">
    <source>
        <dbReference type="Proteomes" id="UP000218272"/>
    </source>
</evidence>
<sequence>MPASITHPAAAGAEEPPDKWWSLYREPALDALVEEALANNRDLRAASARLLEARAVLSEAHAARLPETGLSVEAGRGSTLEDQIAASGAGSDHVRTGPRFGFGTDISWEVDLWGRIGATEKVAIANMREAAALQDGLRVAVAAETTRAWLDACGHARQADMARQSLAFAERGRDLAQSLRAAGAGSPADVLRAETLAAQASAAVPPVEAARRSALAELAVLTGHPPTEPPAAAIACVRLPSMAAIIPVGDGAALLRRRPDIRAAEQKLAGGTARIGIAVADLYPRISLGGGLAMSSPSIAGLDARRNRVWRFGPLLSWSFPNISIARARIRQARASEIAALAAFDAVILNALREVNQAAEVYSAALRRMDALRVAADRAGRARRLVWIQRSAGAATALDMLDADRTDMEAQAALASAEMEVATAQVVLFKALGGGWQSAPPVILPLPERPSSIASSAISSK</sequence>
<dbReference type="InterPro" id="IPR010131">
    <property type="entry name" value="MdtP/NodT-like"/>
</dbReference>
<comment type="subcellular location">
    <subcellularLocation>
        <location evidence="2">Cell membrane</location>
        <topology evidence="2">Lipid-anchor</topology>
    </subcellularLocation>
</comment>
<dbReference type="Pfam" id="PF02321">
    <property type="entry name" value="OEP"/>
    <property type="match status" value="2"/>
</dbReference>
<dbReference type="RefSeq" id="WP_231923374.1">
    <property type="nucleotide sequence ID" value="NZ_AP017655.1"/>
</dbReference>
<keyword evidence="2" id="KW-0812">Transmembrane</keyword>
<dbReference type="EMBL" id="AP017655">
    <property type="protein sequence ID" value="BAV64369.1"/>
    <property type="molecule type" value="Genomic_DNA"/>
</dbReference>
<keyword evidence="2" id="KW-0472">Membrane</keyword>
<keyword evidence="2" id="KW-0449">Lipoprotein</keyword>
<dbReference type="Gene3D" id="2.20.200.10">
    <property type="entry name" value="Outer membrane efflux proteins (OEP)"/>
    <property type="match status" value="1"/>
</dbReference>
<evidence type="ECO:0000256" key="2">
    <source>
        <dbReference type="RuleBase" id="RU362097"/>
    </source>
</evidence>
<proteinExistence type="inferred from homology"/>
<keyword evidence="2" id="KW-0564">Palmitate</keyword>
<name>A0A1E1F1G7_9SPHN</name>
<protein>
    <submittedName>
        <fullName evidence="3">RND transporter</fullName>
    </submittedName>
</protein>
<evidence type="ECO:0000256" key="1">
    <source>
        <dbReference type="ARBA" id="ARBA00007613"/>
    </source>
</evidence>
<dbReference type="Gene3D" id="1.20.1600.10">
    <property type="entry name" value="Outer membrane efflux proteins (OEP)"/>
    <property type="match status" value="1"/>
</dbReference>
<accession>A0A1E1F1G7</accession>
<keyword evidence="4" id="KW-1185">Reference proteome</keyword>
<comment type="similarity">
    <text evidence="1 2">Belongs to the outer membrane factor (OMF) (TC 1.B.17) family.</text>
</comment>
<gene>
    <name evidence="3" type="ORF">SCLO_1013290</name>
</gene>
<dbReference type="SUPFAM" id="SSF56954">
    <property type="entry name" value="Outer membrane efflux proteins (OEP)"/>
    <property type="match status" value="1"/>
</dbReference>
<dbReference type="PANTHER" id="PTHR30203">
    <property type="entry name" value="OUTER MEMBRANE CATION EFFLUX PROTEIN"/>
    <property type="match status" value="1"/>
</dbReference>
<reference evidence="3 4" key="1">
    <citation type="submission" date="2016-10" db="EMBL/GenBank/DDBJ databases">
        <title>Complete Genome Sequence of the Nonylphenol-Degrading Bacterium Sphingobium cloacae JCM 10874T.</title>
        <authorList>
            <person name="Ootsuka M."/>
            <person name="Nishizawa T."/>
            <person name="Ohta H."/>
        </authorList>
    </citation>
    <scope>NUCLEOTIDE SEQUENCE [LARGE SCALE GENOMIC DNA]</scope>
    <source>
        <strain evidence="3 4">JCM 10874</strain>
    </source>
</reference>
<dbReference type="PANTHER" id="PTHR30203:SF21">
    <property type="entry name" value="OUTER MEMBRANE COMPONENT OF MULTIDRUG EFFLUX PUMP-RELATED"/>
    <property type="match status" value="1"/>
</dbReference>
<dbReference type="GO" id="GO:0005886">
    <property type="term" value="C:plasma membrane"/>
    <property type="evidence" value="ECO:0007669"/>
    <property type="project" value="UniProtKB-SubCell"/>
</dbReference>
<dbReference type="GO" id="GO:0015562">
    <property type="term" value="F:efflux transmembrane transporter activity"/>
    <property type="evidence" value="ECO:0007669"/>
    <property type="project" value="InterPro"/>
</dbReference>
<dbReference type="AlphaFoldDB" id="A0A1E1F1G7"/>
<dbReference type="KEGG" id="sclo:SCLO_1013290"/>
<evidence type="ECO:0000313" key="3">
    <source>
        <dbReference type="EMBL" id="BAV64369.1"/>
    </source>
</evidence>
<organism evidence="3 4">
    <name type="scientific">Sphingobium cloacae</name>
    <dbReference type="NCBI Taxonomy" id="120107"/>
    <lineage>
        <taxon>Bacteria</taxon>
        <taxon>Pseudomonadati</taxon>
        <taxon>Pseudomonadota</taxon>
        <taxon>Alphaproteobacteria</taxon>
        <taxon>Sphingomonadales</taxon>
        <taxon>Sphingomonadaceae</taxon>
        <taxon>Sphingobium</taxon>
    </lineage>
</organism>
<dbReference type="NCBIfam" id="TIGR01845">
    <property type="entry name" value="outer_NodT"/>
    <property type="match status" value="1"/>
</dbReference>
<dbReference type="Proteomes" id="UP000218272">
    <property type="component" value="Chromosome SCLO_1"/>
</dbReference>
<keyword evidence="2" id="KW-1134">Transmembrane beta strand</keyword>
<dbReference type="InterPro" id="IPR003423">
    <property type="entry name" value="OMP_efflux"/>
</dbReference>